<dbReference type="PROSITE" id="PS51332">
    <property type="entry name" value="B12_BINDING"/>
    <property type="match status" value="1"/>
</dbReference>
<keyword evidence="3" id="KW-0489">Methyltransferase</keyword>
<dbReference type="Pfam" id="PF02310">
    <property type="entry name" value="B12-binding"/>
    <property type="match status" value="1"/>
</dbReference>
<dbReference type="EMBL" id="JAHCVJ010000001">
    <property type="protein sequence ID" value="MBT0663334.1"/>
    <property type="molecule type" value="Genomic_DNA"/>
</dbReference>
<dbReference type="InterPro" id="IPR006158">
    <property type="entry name" value="Cobalamin-bd"/>
</dbReference>
<evidence type="ECO:0000256" key="2">
    <source>
        <dbReference type="ARBA" id="ARBA00022485"/>
    </source>
</evidence>
<dbReference type="AlphaFoldDB" id="A0AAW4KX85"/>
<keyword evidence="5" id="KW-0949">S-adenosyl-L-methionine</keyword>
<dbReference type="InterPro" id="IPR020612">
    <property type="entry name" value="Methylthiotransferase_CS"/>
</dbReference>
<evidence type="ECO:0000259" key="11">
    <source>
        <dbReference type="PROSITE" id="PS51918"/>
    </source>
</evidence>
<proteinExistence type="predicted"/>
<feature type="domain" description="B12-binding" evidence="10">
    <location>
        <begin position="11"/>
        <end position="139"/>
    </location>
</feature>
<keyword evidence="4" id="KW-0808">Transferase</keyword>
<comment type="caution">
    <text evidence="12">The sequence shown here is derived from an EMBL/GenBank/DDBJ whole genome shotgun (WGS) entry which is preliminary data.</text>
</comment>
<dbReference type="InterPro" id="IPR051198">
    <property type="entry name" value="BchE-like"/>
</dbReference>
<dbReference type="InterPro" id="IPR023404">
    <property type="entry name" value="rSAM_horseshoe"/>
</dbReference>
<dbReference type="GO" id="GO:0031419">
    <property type="term" value="F:cobalamin binding"/>
    <property type="evidence" value="ECO:0007669"/>
    <property type="project" value="InterPro"/>
</dbReference>
<keyword evidence="7" id="KW-0408">Iron</keyword>
<dbReference type="InterPro" id="IPR007197">
    <property type="entry name" value="rSAM"/>
</dbReference>
<dbReference type="SUPFAM" id="SSF102114">
    <property type="entry name" value="Radical SAM enzymes"/>
    <property type="match status" value="1"/>
</dbReference>
<dbReference type="SMART" id="SM00729">
    <property type="entry name" value="Elp3"/>
    <property type="match status" value="1"/>
</dbReference>
<evidence type="ECO:0000313" key="13">
    <source>
        <dbReference type="Proteomes" id="UP000811899"/>
    </source>
</evidence>
<dbReference type="Proteomes" id="UP000811899">
    <property type="component" value="Unassembled WGS sequence"/>
</dbReference>
<evidence type="ECO:0000256" key="6">
    <source>
        <dbReference type="ARBA" id="ARBA00022723"/>
    </source>
</evidence>
<comment type="cofactor">
    <cofactor evidence="1">
        <name>[4Fe-4S] cluster</name>
        <dbReference type="ChEBI" id="CHEBI:49883"/>
    </cofactor>
</comment>
<evidence type="ECO:0000256" key="5">
    <source>
        <dbReference type="ARBA" id="ARBA00022691"/>
    </source>
</evidence>
<dbReference type="SFLD" id="SFLDG01082">
    <property type="entry name" value="B12-binding_domain_containing"/>
    <property type="match status" value="1"/>
</dbReference>
<keyword evidence="8" id="KW-0411">Iron-sulfur</keyword>
<evidence type="ECO:0000256" key="3">
    <source>
        <dbReference type="ARBA" id="ARBA00022603"/>
    </source>
</evidence>
<dbReference type="InterPro" id="IPR006638">
    <property type="entry name" value="Elp3/MiaA/NifB-like_rSAM"/>
</dbReference>
<dbReference type="SFLD" id="SFLDS00029">
    <property type="entry name" value="Radical_SAM"/>
    <property type="match status" value="1"/>
</dbReference>
<evidence type="ECO:0000256" key="8">
    <source>
        <dbReference type="ARBA" id="ARBA00023014"/>
    </source>
</evidence>
<feature type="region of interest" description="Disordered" evidence="9">
    <location>
        <begin position="469"/>
        <end position="489"/>
    </location>
</feature>
<dbReference type="PROSITE" id="PS51918">
    <property type="entry name" value="RADICAL_SAM"/>
    <property type="match status" value="1"/>
</dbReference>
<reference evidence="12 13" key="1">
    <citation type="submission" date="2021-05" db="EMBL/GenBank/DDBJ databases">
        <title>The draft genome of Geobacter pelophilus DSM 12255.</title>
        <authorList>
            <person name="Xu Z."/>
            <person name="Masuda Y."/>
            <person name="Itoh H."/>
            <person name="Senoo K."/>
        </authorList>
    </citation>
    <scope>NUCLEOTIDE SEQUENCE [LARGE SCALE GENOMIC DNA]</scope>
    <source>
        <strain evidence="12 13">DSM 12255</strain>
    </source>
</reference>
<dbReference type="PANTHER" id="PTHR43409">
    <property type="entry name" value="ANAEROBIC MAGNESIUM-PROTOPORPHYRIN IX MONOMETHYL ESTER CYCLASE-RELATED"/>
    <property type="match status" value="1"/>
</dbReference>
<dbReference type="GO" id="GO:0046872">
    <property type="term" value="F:metal ion binding"/>
    <property type="evidence" value="ECO:0007669"/>
    <property type="project" value="UniProtKB-KW"/>
</dbReference>
<keyword evidence="2" id="KW-0004">4Fe-4S</keyword>
<feature type="domain" description="Radical SAM core" evidence="11">
    <location>
        <begin position="185"/>
        <end position="417"/>
    </location>
</feature>
<dbReference type="InterPro" id="IPR034466">
    <property type="entry name" value="Methyltransferase_Class_B"/>
</dbReference>
<evidence type="ECO:0000256" key="9">
    <source>
        <dbReference type="SAM" id="MobiDB-lite"/>
    </source>
</evidence>
<keyword evidence="13" id="KW-1185">Reference proteome</keyword>
<dbReference type="Gene3D" id="3.40.50.280">
    <property type="entry name" value="Cobalamin-binding domain"/>
    <property type="match status" value="1"/>
</dbReference>
<keyword evidence="6" id="KW-0479">Metal-binding</keyword>
<dbReference type="RefSeq" id="WP_214170079.1">
    <property type="nucleotide sequence ID" value="NZ_JAHCVJ010000001.1"/>
</dbReference>
<dbReference type="GO" id="GO:0003824">
    <property type="term" value="F:catalytic activity"/>
    <property type="evidence" value="ECO:0007669"/>
    <property type="project" value="InterPro"/>
</dbReference>
<organism evidence="12 13">
    <name type="scientific">Geoanaerobacter pelophilus</name>
    <dbReference type="NCBI Taxonomy" id="60036"/>
    <lineage>
        <taxon>Bacteria</taxon>
        <taxon>Pseudomonadati</taxon>
        <taxon>Thermodesulfobacteriota</taxon>
        <taxon>Desulfuromonadia</taxon>
        <taxon>Geobacterales</taxon>
        <taxon>Geobacteraceae</taxon>
        <taxon>Geoanaerobacter</taxon>
    </lineage>
</organism>
<dbReference type="Pfam" id="PF04055">
    <property type="entry name" value="Radical_SAM"/>
    <property type="match status" value="1"/>
</dbReference>
<dbReference type="CDD" id="cd02068">
    <property type="entry name" value="radical_SAM_B12_BD"/>
    <property type="match status" value="1"/>
</dbReference>
<dbReference type="CDD" id="cd01335">
    <property type="entry name" value="Radical_SAM"/>
    <property type="match status" value="1"/>
</dbReference>
<evidence type="ECO:0000256" key="7">
    <source>
        <dbReference type="ARBA" id="ARBA00023004"/>
    </source>
</evidence>
<name>A0AAW4KX85_9BACT</name>
<gene>
    <name evidence="12" type="ORF">KI809_03380</name>
</gene>
<dbReference type="PROSITE" id="PS01278">
    <property type="entry name" value="MTTASE_RADICAL"/>
    <property type="match status" value="1"/>
</dbReference>
<dbReference type="SFLD" id="SFLDG01123">
    <property type="entry name" value="methyltransferase_(Class_B)"/>
    <property type="match status" value="1"/>
</dbReference>
<dbReference type="Gene3D" id="3.80.30.20">
    <property type="entry name" value="tm_1862 like domain"/>
    <property type="match status" value="1"/>
</dbReference>
<evidence type="ECO:0000313" key="12">
    <source>
        <dbReference type="EMBL" id="MBT0663334.1"/>
    </source>
</evidence>
<evidence type="ECO:0000259" key="10">
    <source>
        <dbReference type="PROSITE" id="PS51332"/>
    </source>
</evidence>
<protein>
    <submittedName>
        <fullName evidence="12">Cobalamin-dependent protein</fullName>
    </submittedName>
</protein>
<dbReference type="GO" id="GO:0051539">
    <property type="term" value="F:4 iron, 4 sulfur cluster binding"/>
    <property type="evidence" value="ECO:0007669"/>
    <property type="project" value="UniProtKB-KW"/>
</dbReference>
<accession>A0AAW4KX85</accession>
<sequence length="489" mass="55178">MNTLLLRPDPGHEKFGLGPFFRVEPLGLEYIGAALLAAGYPVTVADLRFRPGATAWVRRTTPRIVGISCLHALEYDRIIATAAEVRRAAPNAFIIVGGHAAASYPAPLEHDLIDAICLDDGEEVLPALAKAIKKGLPLTEVPALRLKTDHGWVTTQPLPERTSLDLIRLPARHLVERHRSGYHCLLFKPVWLVETARGCPHRCSFCSVWQFYGRTCRERSLAAVVEDFATAGDSIFVADDLFWYDPERSMELAAALKKRGVFKRWILVQTRTDLITKRAEVMAAWRPLAKDFDIFLGLEAASDSGLEGITKDSEVTDSVEAVRLARELRYGINGNFLVDHNWGEAEFQELWDFVARHGLQRAGFTVLTPLPGTEFYEGIKARIPDQPWSNFDMHHLLWEPKLGAQRFFELYAETWKRSILNTSGEKSLLDWVRQVKPSQWPYIIRVLWQTQRMMKPDAYMTEHALSRAPLPEPAARQPGAIVRDEGGQP</sequence>
<dbReference type="InterPro" id="IPR058240">
    <property type="entry name" value="rSAM_sf"/>
</dbReference>
<dbReference type="GO" id="GO:0005829">
    <property type="term" value="C:cytosol"/>
    <property type="evidence" value="ECO:0007669"/>
    <property type="project" value="TreeGrafter"/>
</dbReference>
<evidence type="ECO:0000256" key="4">
    <source>
        <dbReference type="ARBA" id="ARBA00022679"/>
    </source>
</evidence>
<dbReference type="SUPFAM" id="SSF52242">
    <property type="entry name" value="Cobalamin (vitamin B12)-binding domain"/>
    <property type="match status" value="1"/>
</dbReference>
<evidence type="ECO:0000256" key="1">
    <source>
        <dbReference type="ARBA" id="ARBA00001966"/>
    </source>
</evidence>
<dbReference type="InterPro" id="IPR036724">
    <property type="entry name" value="Cobalamin-bd_sf"/>
</dbReference>
<dbReference type="PANTHER" id="PTHR43409:SF7">
    <property type="entry name" value="BLL1977 PROTEIN"/>
    <property type="match status" value="1"/>
</dbReference>